<dbReference type="Proteomes" id="UP000297053">
    <property type="component" value="Chromosome"/>
</dbReference>
<dbReference type="Pfam" id="PF23379">
    <property type="entry name" value="DUF7096"/>
    <property type="match status" value="1"/>
</dbReference>
<feature type="domain" description="DUF7094" evidence="2">
    <location>
        <begin position="215"/>
        <end position="326"/>
    </location>
</feature>
<evidence type="ECO:0000313" key="4">
    <source>
        <dbReference type="EMBL" id="QCD65858.1"/>
    </source>
</evidence>
<dbReference type="RefSeq" id="WP_015762239.1">
    <property type="nucleotide sequence ID" value="NZ_CP039375.1"/>
</dbReference>
<evidence type="ECO:0000259" key="2">
    <source>
        <dbReference type="Pfam" id="PF23375"/>
    </source>
</evidence>
<reference evidence="4 5" key="1">
    <citation type="submission" date="2019-04" db="EMBL/GenBank/DDBJ databases">
        <title>Complete genome sequence of Arthrobacter sp. ZXY-2 associated with effective atrazine degradation and salt adaptation.</title>
        <authorList>
            <person name="Zhao X."/>
        </authorList>
    </citation>
    <scope>NUCLEOTIDE SEQUENCE [LARGE SCALE GENOMIC DNA]</scope>
    <source>
        <strain evidence="5">ZP60</strain>
    </source>
</reference>
<dbReference type="EMBL" id="CP039375">
    <property type="protein sequence ID" value="QCD65858.1"/>
    <property type="molecule type" value="Genomic_DNA"/>
</dbReference>
<evidence type="ECO:0000313" key="5">
    <source>
        <dbReference type="Proteomes" id="UP000297053"/>
    </source>
</evidence>
<organism evidence="4 5">
    <name type="scientific">Halomicrobium mukohataei</name>
    <dbReference type="NCBI Taxonomy" id="57705"/>
    <lineage>
        <taxon>Archaea</taxon>
        <taxon>Methanobacteriati</taxon>
        <taxon>Methanobacteriota</taxon>
        <taxon>Stenosarchaea group</taxon>
        <taxon>Halobacteria</taxon>
        <taxon>Halobacteriales</taxon>
        <taxon>Haloarculaceae</taxon>
        <taxon>Halomicrobium</taxon>
    </lineage>
</organism>
<dbReference type="KEGG" id="halz:E5139_09525"/>
<reference evidence="4 5" key="2">
    <citation type="submission" date="2019-04" db="EMBL/GenBank/DDBJ databases">
        <authorList>
            <person name="Yang S."/>
            <person name="Wei W."/>
        </authorList>
    </citation>
    <scope>NUCLEOTIDE SEQUENCE [LARGE SCALE GENOMIC DNA]</scope>
    <source>
        <strain evidence="5">ZP60</strain>
    </source>
</reference>
<proteinExistence type="predicted"/>
<evidence type="ECO:0000259" key="1">
    <source>
        <dbReference type="Pfam" id="PF23374"/>
    </source>
</evidence>
<dbReference type="Pfam" id="PF23375">
    <property type="entry name" value="DUF7094"/>
    <property type="match status" value="1"/>
</dbReference>
<dbReference type="InterPro" id="IPR056397">
    <property type="entry name" value="Fn3_arc"/>
</dbReference>
<dbReference type="AlphaFoldDB" id="A0A4D6KBH3"/>
<gene>
    <name evidence="4" type="ORF">E5139_09525</name>
</gene>
<dbReference type="GeneID" id="42179175"/>
<feature type="domain" description="Fibronectin-III type-like" evidence="1">
    <location>
        <begin position="330"/>
        <end position="405"/>
    </location>
</feature>
<sequence length="411" mass="44950">MRPATVSILALLFVVLSLPAVVAGPVPAEQGTAAQFDDPSPVIVPIQEFANYLTIPPGNVTVSDHGAVNVNTGTAVATDAASLRGQHRTTAFENEFYDTSSTSERSEIIRSEVSWAETRSDELRVRRAGAIEAYASGTISTTKFVRTMALIDTEARQISATIGRVKDVARRSSYSLPRRLDTRIENLRGEVEVLRGPVARRASEAVTGDRRIESVYVESSDSGYTLAMVDGDSYYRETYLADERRPEATDQFRESDLYLVNAANRRGIELYPWVTNDTSPSGQALGETGIYRFRAEYTSGDLTAYLDGGTTNVFREHQRQSLAAIPVTDTVTEQDDSLRLRINRTYETGPMHVRLVDSVTGEPVSGTVRIDGEYVGTTGADGALWTVEPRPGVPLTVRTDDGTVFDARLPP</sequence>
<accession>A0A4D6KBH3</accession>
<evidence type="ECO:0000259" key="3">
    <source>
        <dbReference type="Pfam" id="PF23379"/>
    </source>
</evidence>
<dbReference type="Pfam" id="PF23374">
    <property type="entry name" value="Fn3_arc"/>
    <property type="match status" value="1"/>
</dbReference>
<protein>
    <submittedName>
        <fullName evidence="4">Uncharacterized protein</fullName>
    </submittedName>
</protein>
<feature type="domain" description="DUF7096" evidence="3">
    <location>
        <begin position="1"/>
        <end position="210"/>
    </location>
</feature>
<dbReference type="OMA" id="DDGTHWI"/>
<dbReference type="InterPro" id="IPR055520">
    <property type="entry name" value="DUF7094"/>
</dbReference>
<name>A0A4D6KBH3_9EURY</name>
<dbReference type="InterPro" id="IPR055522">
    <property type="entry name" value="DUF7096"/>
</dbReference>